<dbReference type="EMBL" id="PDCK01000044">
    <property type="protein sequence ID" value="PRQ23116.1"/>
    <property type="molecule type" value="Genomic_DNA"/>
</dbReference>
<dbReference type="InterPro" id="IPR002213">
    <property type="entry name" value="UDP_glucos_trans"/>
</dbReference>
<reference evidence="3 4" key="1">
    <citation type="journal article" date="2018" name="Nat. Genet.">
        <title>The Rosa genome provides new insights in the design of modern roses.</title>
        <authorList>
            <person name="Bendahmane M."/>
        </authorList>
    </citation>
    <scope>NUCLEOTIDE SEQUENCE [LARGE SCALE GENOMIC DNA]</scope>
    <source>
        <strain evidence="4">cv. Old Blush</strain>
    </source>
</reference>
<keyword evidence="2 3" id="KW-0808">Transferase</keyword>
<evidence type="ECO:0000256" key="2">
    <source>
        <dbReference type="ARBA" id="ARBA00022679"/>
    </source>
</evidence>
<dbReference type="GO" id="GO:0035251">
    <property type="term" value="F:UDP-glucosyltransferase activity"/>
    <property type="evidence" value="ECO:0007669"/>
    <property type="project" value="InterPro"/>
</dbReference>
<dbReference type="SUPFAM" id="SSF53756">
    <property type="entry name" value="UDP-Glycosyltransferase/glycogen phosphorylase"/>
    <property type="match status" value="1"/>
</dbReference>
<dbReference type="PANTHER" id="PTHR48048">
    <property type="entry name" value="GLYCOSYLTRANSFERASE"/>
    <property type="match status" value="1"/>
</dbReference>
<evidence type="ECO:0000313" key="4">
    <source>
        <dbReference type="Proteomes" id="UP000238479"/>
    </source>
</evidence>
<dbReference type="Gramene" id="PRQ23116">
    <property type="protein sequence ID" value="PRQ23116"/>
    <property type="gene ID" value="RchiOBHm_Chr6g0257751"/>
</dbReference>
<sequence length="66" mass="7592">MGGSVDEVHEFMNWLNSKEPNSVVYICFGSLTNFSDCQLIEIALALEASQQQFIWVVKKEKHDKEE</sequence>
<proteinExistence type="predicted"/>
<gene>
    <name evidence="3" type="ORF">RchiOBHm_Chr6g0257751</name>
</gene>
<dbReference type="Gene3D" id="3.40.50.2000">
    <property type="entry name" value="Glycogen Phosphorylase B"/>
    <property type="match status" value="1"/>
</dbReference>
<dbReference type="InterPro" id="IPR050481">
    <property type="entry name" value="UDP-glycosyltransf_plant"/>
</dbReference>
<evidence type="ECO:0000313" key="3">
    <source>
        <dbReference type="EMBL" id="PRQ23116.1"/>
    </source>
</evidence>
<dbReference type="AlphaFoldDB" id="A0A2P6PMI1"/>
<dbReference type="STRING" id="74649.A0A2P6PMI1"/>
<accession>A0A2P6PMI1</accession>
<dbReference type="OMA" id="VHEFMNW"/>
<name>A0A2P6PMI1_ROSCH</name>
<keyword evidence="1" id="KW-0328">Glycosyltransferase</keyword>
<protein>
    <submittedName>
        <fullName evidence="3">Putative UDP-glucuronosyl/UDP-glucosyltransferase</fullName>
    </submittedName>
</protein>
<comment type="caution">
    <text evidence="3">The sequence shown here is derived from an EMBL/GenBank/DDBJ whole genome shotgun (WGS) entry which is preliminary data.</text>
</comment>
<keyword evidence="4" id="KW-1185">Reference proteome</keyword>
<dbReference type="Proteomes" id="UP000238479">
    <property type="component" value="Chromosome 6"/>
</dbReference>
<organism evidence="3 4">
    <name type="scientific">Rosa chinensis</name>
    <name type="common">China rose</name>
    <dbReference type="NCBI Taxonomy" id="74649"/>
    <lineage>
        <taxon>Eukaryota</taxon>
        <taxon>Viridiplantae</taxon>
        <taxon>Streptophyta</taxon>
        <taxon>Embryophyta</taxon>
        <taxon>Tracheophyta</taxon>
        <taxon>Spermatophyta</taxon>
        <taxon>Magnoliopsida</taxon>
        <taxon>eudicotyledons</taxon>
        <taxon>Gunneridae</taxon>
        <taxon>Pentapetalae</taxon>
        <taxon>rosids</taxon>
        <taxon>fabids</taxon>
        <taxon>Rosales</taxon>
        <taxon>Rosaceae</taxon>
        <taxon>Rosoideae</taxon>
        <taxon>Rosoideae incertae sedis</taxon>
        <taxon>Rosa</taxon>
    </lineage>
</organism>
<dbReference type="Pfam" id="PF00201">
    <property type="entry name" value="UDPGT"/>
    <property type="match status" value="1"/>
</dbReference>
<evidence type="ECO:0000256" key="1">
    <source>
        <dbReference type="ARBA" id="ARBA00022676"/>
    </source>
</evidence>